<accession>A0A956M0T8</accession>
<protein>
    <recommendedName>
        <fullName evidence="1">N,N-dimethylformamidase beta subunit-like C-terminal domain-containing protein</fullName>
    </recommendedName>
</protein>
<dbReference type="Proteomes" id="UP000697710">
    <property type="component" value="Unassembled WGS sequence"/>
</dbReference>
<dbReference type="EMBL" id="JAGQHR010000231">
    <property type="protein sequence ID" value="MCA9727761.1"/>
    <property type="molecule type" value="Genomic_DNA"/>
</dbReference>
<organism evidence="2 3">
    <name type="scientific">Eiseniibacteriota bacterium</name>
    <dbReference type="NCBI Taxonomy" id="2212470"/>
    <lineage>
        <taxon>Bacteria</taxon>
        <taxon>Candidatus Eiseniibacteriota</taxon>
    </lineage>
</organism>
<proteinExistence type="predicted"/>
<evidence type="ECO:0000259" key="1">
    <source>
        <dbReference type="Pfam" id="PF20254"/>
    </source>
</evidence>
<reference evidence="2" key="1">
    <citation type="submission" date="2020-04" db="EMBL/GenBank/DDBJ databases">
        <authorList>
            <person name="Zhang T."/>
        </authorList>
    </citation>
    <scope>NUCLEOTIDE SEQUENCE</scope>
    <source>
        <strain evidence="2">HKST-UBA01</strain>
    </source>
</reference>
<feature type="domain" description="N,N-dimethylformamidase beta subunit-like C-terminal" evidence="1">
    <location>
        <begin position="118"/>
        <end position="509"/>
    </location>
</feature>
<sequence>MITTGLPQLENHPFSHSLQANRILAQGRLRSGSKFVARSLRDVGALLAAIVVCLSLATSADAQNPIAEENALPGNPPSEWDIAGAGDPSIQGFADDISVDQGGMISFKVDTDATDYRLDIYRLGYYGGLGARLITTLQPSVPLPQTQPDPVTDPTTGLVDCGNWSVSASWNVPADAVSGVYVARLVREDPEDGRASHVIFVVRDDDGGSDLLLQTNDATWQAYNTYGGNSLYFGSPDGRAYKVSYNRPFTTRCCDFPQGAIVSWFFGAQYPMVRWLEANGYDVSYTTCIDSDRRGDEILEHRVFVSVGHDEYWSGGQRANVEAARDAGVHLAFFSGNEIFWKTRWEPSIDGSSTPYRTLVCYKETHANAKIDPLPNVWTGTWRDPRFSPPADGGRPENELLGTIFMVNGIRNDALEVPEPDGKMRLWRNTSVALLAPGEVATFGAGTLGFEWDEDLDNGFRPAGIVHFSTTTVNGVPLLQDYGSTYAPGTATHHVLMHRRTNGAYVFSA</sequence>
<reference evidence="2" key="2">
    <citation type="journal article" date="2021" name="Microbiome">
        <title>Successional dynamics and alternative stable states in a saline activated sludge microbial community over 9 years.</title>
        <authorList>
            <person name="Wang Y."/>
            <person name="Ye J."/>
            <person name="Ju F."/>
            <person name="Liu L."/>
            <person name="Boyd J.A."/>
            <person name="Deng Y."/>
            <person name="Parks D.H."/>
            <person name="Jiang X."/>
            <person name="Yin X."/>
            <person name="Woodcroft B.J."/>
            <person name="Tyson G.W."/>
            <person name="Hugenholtz P."/>
            <person name="Polz M.F."/>
            <person name="Zhang T."/>
        </authorList>
    </citation>
    <scope>NUCLEOTIDE SEQUENCE</scope>
    <source>
        <strain evidence="2">HKST-UBA01</strain>
    </source>
</reference>
<feature type="non-terminal residue" evidence="2">
    <location>
        <position position="509"/>
    </location>
</feature>
<dbReference type="AlphaFoldDB" id="A0A956M0T8"/>
<dbReference type="InterPro" id="IPR046540">
    <property type="entry name" value="DMFA2_C"/>
</dbReference>
<gene>
    <name evidence="2" type="ORF">KC729_08770</name>
</gene>
<name>A0A956M0T8_UNCEI</name>
<comment type="caution">
    <text evidence="2">The sequence shown here is derived from an EMBL/GenBank/DDBJ whole genome shotgun (WGS) entry which is preliminary data.</text>
</comment>
<evidence type="ECO:0000313" key="3">
    <source>
        <dbReference type="Proteomes" id="UP000697710"/>
    </source>
</evidence>
<evidence type="ECO:0000313" key="2">
    <source>
        <dbReference type="EMBL" id="MCA9727761.1"/>
    </source>
</evidence>
<dbReference type="Pfam" id="PF20254">
    <property type="entry name" value="DMFA2_C"/>
    <property type="match status" value="1"/>
</dbReference>